<dbReference type="AlphaFoldDB" id="A0A1H7MTV0"/>
<sequence>MILSAQGVRAEWDGGCGHLPSLVIDGAPVLWSAPWRDDPAIAVDPDIPPVERSLGGTFTCTPFGHDDVNNGPLHGLSANAPWRIIRAVPSALTATRHVAHGQITARIALRDGHPVLYQTHMLDLTAPCTFAHHPMFHLADGGRLSATPQATLTFAAEAPFHPQHSRFDGFPDSLRDYPDAPCEDFLSLVDGPGWTALARHAENDTILTLRRADQLPATNIWISNGARAQPPWSGVRGIIGIEDAICAGAERFAAALDANRVTEEGVATALLPGRHVIAHAIARIPGCHDIRSVTPGPDSLTMRTAAETITIPFDGTHFQ</sequence>
<dbReference type="GO" id="GO:0003824">
    <property type="term" value="F:catalytic activity"/>
    <property type="evidence" value="ECO:0007669"/>
    <property type="project" value="InterPro"/>
</dbReference>
<gene>
    <name evidence="1" type="ORF">SAMN04488526_2067</name>
</gene>
<dbReference type="SUPFAM" id="SSF74650">
    <property type="entry name" value="Galactose mutarotase-like"/>
    <property type="match status" value="1"/>
</dbReference>
<evidence type="ECO:0008006" key="3">
    <source>
        <dbReference type="Google" id="ProtNLM"/>
    </source>
</evidence>
<accession>A0A1H7MTV0</accession>
<dbReference type="RefSeq" id="WP_092762456.1">
    <property type="nucleotide sequence ID" value="NZ_FNZQ01000003.1"/>
</dbReference>
<evidence type="ECO:0000313" key="2">
    <source>
        <dbReference type="Proteomes" id="UP000199283"/>
    </source>
</evidence>
<dbReference type="Proteomes" id="UP000199283">
    <property type="component" value="Unassembled WGS sequence"/>
</dbReference>
<dbReference type="InterPro" id="IPR011013">
    <property type="entry name" value="Gal_mutarotase_sf_dom"/>
</dbReference>
<reference evidence="1 2" key="1">
    <citation type="submission" date="2016-10" db="EMBL/GenBank/DDBJ databases">
        <authorList>
            <person name="de Groot N.N."/>
        </authorList>
    </citation>
    <scope>NUCLEOTIDE SEQUENCE [LARGE SCALE GENOMIC DNA]</scope>
    <source>
        <strain evidence="1 2">DSM 14858</strain>
    </source>
</reference>
<name>A0A1H7MTV0_9RHOB</name>
<dbReference type="GO" id="GO:0030246">
    <property type="term" value="F:carbohydrate binding"/>
    <property type="evidence" value="ECO:0007669"/>
    <property type="project" value="InterPro"/>
</dbReference>
<dbReference type="EMBL" id="FNZQ01000003">
    <property type="protein sequence ID" value="SEL14796.1"/>
    <property type="molecule type" value="Genomic_DNA"/>
</dbReference>
<protein>
    <recommendedName>
        <fullName evidence="3">Aldose 1-epimerase</fullName>
    </recommendedName>
</protein>
<dbReference type="STRING" id="188906.SAMN04488526_2067"/>
<organism evidence="1 2">
    <name type="scientific">Jannaschia helgolandensis</name>
    <dbReference type="NCBI Taxonomy" id="188906"/>
    <lineage>
        <taxon>Bacteria</taxon>
        <taxon>Pseudomonadati</taxon>
        <taxon>Pseudomonadota</taxon>
        <taxon>Alphaproteobacteria</taxon>
        <taxon>Rhodobacterales</taxon>
        <taxon>Roseobacteraceae</taxon>
        <taxon>Jannaschia</taxon>
    </lineage>
</organism>
<dbReference type="OrthoDB" id="7335506at2"/>
<dbReference type="InterPro" id="IPR014718">
    <property type="entry name" value="GH-type_carb-bd"/>
</dbReference>
<keyword evidence="2" id="KW-1185">Reference proteome</keyword>
<dbReference type="GO" id="GO:0005975">
    <property type="term" value="P:carbohydrate metabolic process"/>
    <property type="evidence" value="ECO:0007669"/>
    <property type="project" value="InterPro"/>
</dbReference>
<evidence type="ECO:0000313" key="1">
    <source>
        <dbReference type="EMBL" id="SEL14796.1"/>
    </source>
</evidence>
<dbReference type="Gene3D" id="2.70.98.10">
    <property type="match status" value="1"/>
</dbReference>
<proteinExistence type="predicted"/>